<evidence type="ECO:0000313" key="3">
    <source>
        <dbReference type="EMBL" id="CAE0065810.1"/>
    </source>
</evidence>
<evidence type="ECO:0000256" key="1">
    <source>
        <dbReference type="SAM" id="MobiDB-lite"/>
    </source>
</evidence>
<dbReference type="EMBL" id="HBHW01043695">
    <property type="protein sequence ID" value="CAE0065809.1"/>
    <property type="molecule type" value="Transcribed_RNA"/>
</dbReference>
<gene>
    <name evidence="2" type="ORF">RMAR00112_LOCUS33881</name>
    <name evidence="3" type="ORF">RMAR00112_LOCUS33882</name>
</gene>
<protein>
    <submittedName>
        <fullName evidence="2">Uncharacterized protein</fullName>
    </submittedName>
</protein>
<reference evidence="2" key="1">
    <citation type="submission" date="2021-01" db="EMBL/GenBank/DDBJ databases">
        <authorList>
            <person name="Corre E."/>
            <person name="Pelletier E."/>
            <person name="Niang G."/>
            <person name="Scheremetjew M."/>
            <person name="Finn R."/>
            <person name="Kale V."/>
            <person name="Holt S."/>
            <person name="Cochrane G."/>
            <person name="Meng A."/>
            <person name="Brown T."/>
            <person name="Cohen L."/>
        </authorList>
    </citation>
    <scope>NUCLEOTIDE SEQUENCE</scope>
    <source>
        <strain evidence="2">CCMP 769</strain>
    </source>
</reference>
<feature type="compositionally biased region" description="Basic and acidic residues" evidence="1">
    <location>
        <begin position="91"/>
        <end position="100"/>
    </location>
</feature>
<sequence>MAATSLTSSQEPKPAYSNPGRPVRLTCCESARSGSTSSRGFGKEKPSARWGAIFPTWRATGATERAKPASQSCKLEEGATPYCPSLRRRAPKELSDDHRFSSSTTF</sequence>
<dbReference type="AlphaFoldDB" id="A0A7S3AB11"/>
<accession>A0A7S3AB11</accession>
<feature type="region of interest" description="Disordered" evidence="1">
    <location>
        <begin position="1"/>
        <end position="24"/>
    </location>
</feature>
<dbReference type="EMBL" id="HBHW01043696">
    <property type="protein sequence ID" value="CAE0065810.1"/>
    <property type="molecule type" value="Transcribed_RNA"/>
</dbReference>
<organism evidence="2">
    <name type="scientific">Rhodosorus marinus</name>
    <dbReference type="NCBI Taxonomy" id="101924"/>
    <lineage>
        <taxon>Eukaryota</taxon>
        <taxon>Rhodophyta</taxon>
        <taxon>Stylonematophyceae</taxon>
        <taxon>Stylonematales</taxon>
        <taxon>Stylonemataceae</taxon>
        <taxon>Rhodosorus</taxon>
    </lineage>
</organism>
<proteinExistence type="predicted"/>
<name>A0A7S3AB11_9RHOD</name>
<feature type="region of interest" description="Disordered" evidence="1">
    <location>
        <begin position="86"/>
        <end position="106"/>
    </location>
</feature>
<feature type="compositionally biased region" description="Polar residues" evidence="1">
    <location>
        <begin position="1"/>
        <end position="11"/>
    </location>
</feature>
<evidence type="ECO:0000313" key="2">
    <source>
        <dbReference type="EMBL" id="CAE0065809.1"/>
    </source>
</evidence>